<dbReference type="InterPro" id="IPR043917">
    <property type="entry name" value="DUF5753"/>
</dbReference>
<keyword evidence="4" id="KW-1185">Reference proteome</keyword>
<evidence type="ECO:0000313" key="3">
    <source>
        <dbReference type="EMBL" id="SEQ09559.1"/>
    </source>
</evidence>
<gene>
    <name evidence="3" type="ORF">SAMN05216188_10245</name>
</gene>
<dbReference type="Pfam" id="PF13560">
    <property type="entry name" value="HTH_31"/>
    <property type="match status" value="1"/>
</dbReference>
<feature type="domain" description="DUF5753" evidence="2">
    <location>
        <begin position="117"/>
        <end position="292"/>
    </location>
</feature>
<dbReference type="EMBL" id="FOFR01000002">
    <property type="protein sequence ID" value="SEQ09559.1"/>
    <property type="molecule type" value="Genomic_DNA"/>
</dbReference>
<proteinExistence type="predicted"/>
<evidence type="ECO:0000256" key="1">
    <source>
        <dbReference type="SAM" id="MobiDB-lite"/>
    </source>
</evidence>
<sequence length="311" mass="34321">MTDRPERRPRSSKKGPYDGFKSNLQHRAVSRALAAWREESGLSLKEASDAAKWSSAKTSMMQNAAVVISEYDVATLAIIYGVADERRASVFHGAQRARNPQAFDRLPGAPPCVGWDYGQLAAEASTLRIVAIDALPHVVRTPDYASALRGYQADTASMRLHHNYGDESRRHIEHNLHQEASLTLHIIASHALLRRKVGSTPVTTDQLMTIIQLTSLPNVLFQVVPDSAGELATVANSFSIMGFREDRFDDVVYVENHHGATWLEAEDTREPYVQTFTNLSNGALPDTDSTELAAEALQALISDSTDMLHEE</sequence>
<protein>
    <submittedName>
        <fullName evidence="3">Helix-turn-helix domain-containing protein</fullName>
    </submittedName>
</protein>
<evidence type="ECO:0000259" key="2">
    <source>
        <dbReference type="Pfam" id="PF19054"/>
    </source>
</evidence>
<dbReference type="Pfam" id="PF19054">
    <property type="entry name" value="DUF5753"/>
    <property type="match status" value="1"/>
</dbReference>
<name>A0A1H9D850_9PSEU</name>
<accession>A0A1H9D850</accession>
<dbReference type="STRING" id="402600.SAMN05216188_10245"/>
<organism evidence="3 4">
    <name type="scientific">Lentzea xinjiangensis</name>
    <dbReference type="NCBI Taxonomy" id="402600"/>
    <lineage>
        <taxon>Bacteria</taxon>
        <taxon>Bacillati</taxon>
        <taxon>Actinomycetota</taxon>
        <taxon>Actinomycetes</taxon>
        <taxon>Pseudonocardiales</taxon>
        <taxon>Pseudonocardiaceae</taxon>
        <taxon>Lentzea</taxon>
    </lineage>
</organism>
<feature type="region of interest" description="Disordered" evidence="1">
    <location>
        <begin position="1"/>
        <end position="23"/>
    </location>
</feature>
<dbReference type="AlphaFoldDB" id="A0A1H9D850"/>
<dbReference type="Proteomes" id="UP000199352">
    <property type="component" value="Unassembled WGS sequence"/>
</dbReference>
<reference evidence="4" key="1">
    <citation type="submission" date="2016-10" db="EMBL/GenBank/DDBJ databases">
        <authorList>
            <person name="Varghese N."/>
            <person name="Submissions S."/>
        </authorList>
    </citation>
    <scope>NUCLEOTIDE SEQUENCE [LARGE SCALE GENOMIC DNA]</scope>
    <source>
        <strain evidence="4">CGMCC 4.3525</strain>
    </source>
</reference>
<evidence type="ECO:0000313" key="4">
    <source>
        <dbReference type="Proteomes" id="UP000199352"/>
    </source>
</evidence>